<dbReference type="EMBL" id="PDBW01000001">
    <property type="protein sequence ID" value="PFH01786.1"/>
    <property type="molecule type" value="Genomic_DNA"/>
</dbReference>
<dbReference type="GeneID" id="35805594"/>
<reference evidence="1 2" key="1">
    <citation type="submission" date="2017-09" db="EMBL/GenBank/DDBJ databases">
        <title>Evaluation of Pacific Biosciences Sequencing Technology to Finishing C. thermocellum Genome Sequences.</title>
        <authorList>
            <person name="Brown S."/>
        </authorList>
    </citation>
    <scope>NUCLEOTIDE SEQUENCE [LARGE SCALE GENOMIC DNA]</scope>
    <source>
        <strain evidence="1 2">AD2</strain>
    </source>
</reference>
<dbReference type="Proteomes" id="UP000223596">
    <property type="component" value="Unassembled WGS sequence"/>
</dbReference>
<name>A0AB36TES0_ACETH</name>
<dbReference type="AlphaFoldDB" id="A0AB36TES0"/>
<proteinExistence type="predicted"/>
<evidence type="ECO:0000313" key="1">
    <source>
        <dbReference type="EMBL" id="PFH01786.1"/>
    </source>
</evidence>
<sequence>MKKEELQWDFIKKAKAVLMNWSEANNIHLFAVHFIPLSDFSLEVYVFYESDIDITQYQQNGVSDKIKQVFLEALNDLNYMKIFNNNITFTFDSNENVINNYQGSYFFRLR</sequence>
<organism evidence="1 2">
    <name type="scientific">Acetivibrio thermocellus AD2</name>
    <dbReference type="NCBI Taxonomy" id="1138384"/>
    <lineage>
        <taxon>Bacteria</taxon>
        <taxon>Bacillati</taxon>
        <taxon>Bacillota</taxon>
        <taxon>Clostridia</taxon>
        <taxon>Eubacteriales</taxon>
        <taxon>Oscillospiraceae</taxon>
        <taxon>Acetivibrio</taxon>
    </lineage>
</organism>
<gene>
    <name evidence="1" type="ORF">M972_11530</name>
</gene>
<protein>
    <submittedName>
        <fullName evidence="1">Uncharacterized protein</fullName>
    </submittedName>
</protein>
<evidence type="ECO:0000313" key="2">
    <source>
        <dbReference type="Proteomes" id="UP000223596"/>
    </source>
</evidence>
<dbReference type="RefSeq" id="WP_003514726.1">
    <property type="nucleotide sequence ID" value="NZ_CP013828.1"/>
</dbReference>
<accession>A0AB36TES0</accession>
<comment type="caution">
    <text evidence="1">The sequence shown here is derived from an EMBL/GenBank/DDBJ whole genome shotgun (WGS) entry which is preliminary data.</text>
</comment>